<keyword evidence="2" id="KW-1185">Reference proteome</keyword>
<name>A0ACC8XCG0_9FIRM</name>
<proteinExistence type="predicted"/>
<reference evidence="1" key="1">
    <citation type="submission" date="2016-08" db="EMBL/GenBank/DDBJ databases">
        <authorList>
            <person name="Ngugi D.K."/>
            <person name="Miyake S."/>
            <person name="Stingl U."/>
        </authorList>
    </citation>
    <scope>NUCLEOTIDE SEQUENCE</scope>
    <source>
        <strain evidence="1">SCG-B11WGA-EpuloA1</strain>
    </source>
</reference>
<accession>A0ACC8XCG0</accession>
<sequence length="449" mass="49549">MMIIKEKAFYKSLISIALPIAIQNLIGTAVSIADTVMLGQLGEVELSAAAISSHLFFIFLVVNFGIAGGSNVLISQYYGKGDIPSIHKILCQMYKLSAIISLVFSSIAILIPEVFLSIFTTDLEVTATGVPYLRIVGAGYIFYSITNCTVLAYRSVQSVKISMVIYSVSLVVNILFNYIFIFGKFGAPELGVIGAAIATLIARITEFIIVIIYLKYFDKKIRINRNTFRKVDAVMKKDYIKTTTPVIINEFIWSMGSASISIIIGRLGTEIVAANSISNVVSQFMTIFVYALSSSTSVIIGNSIGEENYKRTKEIAVTILLCVTALGIASGILVYNIRGFVVDFYNVTDSTKSIAMTIMGINSFIIVFQVLANTILVGMLRAGGDSKFVLVNDVIFMWCIAIPFGFLAAFLWQLPIFLVFIIIRIDEILKVLVSLIRLLRFKWINNLTR</sequence>
<gene>
    <name evidence="1" type="ORF">AN396_06070</name>
</gene>
<comment type="caution">
    <text evidence="1">The sequence shown here is derived from an EMBL/GenBank/DDBJ whole genome shotgun (WGS) entry which is preliminary data.</text>
</comment>
<organism evidence="1 2">
    <name type="scientific">Candidatus Epulonipiscium fishelsonii</name>
    <dbReference type="NCBI Taxonomy" id="77094"/>
    <lineage>
        <taxon>Bacteria</taxon>
        <taxon>Bacillati</taxon>
        <taxon>Bacillota</taxon>
        <taxon>Clostridia</taxon>
        <taxon>Lachnospirales</taxon>
        <taxon>Lachnospiraceae</taxon>
        <taxon>Candidatus Epulonipiscium</taxon>
    </lineage>
</organism>
<protein>
    <submittedName>
        <fullName evidence="1">MATE family efflux transporter</fullName>
    </submittedName>
</protein>
<evidence type="ECO:0000313" key="2">
    <source>
        <dbReference type="Proteomes" id="UP000188605"/>
    </source>
</evidence>
<evidence type="ECO:0000313" key="1">
    <source>
        <dbReference type="EMBL" id="ONI40458.1"/>
    </source>
</evidence>
<dbReference type="Proteomes" id="UP000188605">
    <property type="component" value="Unassembled WGS sequence"/>
</dbReference>
<dbReference type="EMBL" id="LJDB01000051">
    <property type="protein sequence ID" value="ONI40458.1"/>
    <property type="molecule type" value="Genomic_DNA"/>
</dbReference>